<organism evidence="4 5">
    <name type="scientific">Pontibacterium sinense</name>
    <dbReference type="NCBI Taxonomy" id="2781979"/>
    <lineage>
        <taxon>Bacteria</taxon>
        <taxon>Pseudomonadati</taxon>
        <taxon>Pseudomonadota</taxon>
        <taxon>Gammaproteobacteria</taxon>
        <taxon>Oceanospirillales</taxon>
        <taxon>Oceanospirillaceae</taxon>
        <taxon>Pontibacterium</taxon>
    </lineage>
</organism>
<feature type="domain" description="Metallo-beta-lactamase" evidence="3">
    <location>
        <begin position="68"/>
        <end position="255"/>
    </location>
</feature>
<accession>A0A8J7FHV0</accession>
<name>A0A8J7FHV0_9GAMM</name>
<dbReference type="Proteomes" id="UP000640333">
    <property type="component" value="Unassembled WGS sequence"/>
</dbReference>
<comment type="caution">
    <text evidence="4">The sequence shown here is derived from an EMBL/GenBank/DDBJ whole genome shotgun (WGS) entry which is preliminary data.</text>
</comment>
<evidence type="ECO:0000313" key="4">
    <source>
        <dbReference type="EMBL" id="MBE9399634.1"/>
    </source>
</evidence>
<gene>
    <name evidence="4" type="ORF">IOQ59_20415</name>
</gene>
<dbReference type="PANTHER" id="PTHR42951">
    <property type="entry name" value="METALLO-BETA-LACTAMASE DOMAIN-CONTAINING"/>
    <property type="match status" value="1"/>
</dbReference>
<protein>
    <submittedName>
        <fullName evidence="4">MBL fold metallo-hydrolase</fullName>
    </submittedName>
</protein>
<evidence type="ECO:0000256" key="1">
    <source>
        <dbReference type="ARBA" id="ARBA00005250"/>
    </source>
</evidence>
<comment type="similarity">
    <text evidence="1">Belongs to the metallo-beta-lactamase superfamily. Class-B beta-lactamase family.</text>
</comment>
<feature type="signal peptide" evidence="2">
    <location>
        <begin position="1"/>
        <end position="27"/>
    </location>
</feature>
<dbReference type="Pfam" id="PF00753">
    <property type="entry name" value="Lactamase_B"/>
    <property type="match status" value="1"/>
</dbReference>
<dbReference type="Gene3D" id="3.60.15.10">
    <property type="entry name" value="Ribonuclease Z/Hydroxyacylglutathione hydrolase-like"/>
    <property type="match status" value="1"/>
</dbReference>
<dbReference type="EMBL" id="JADEYS010000031">
    <property type="protein sequence ID" value="MBE9399634.1"/>
    <property type="molecule type" value="Genomic_DNA"/>
</dbReference>
<evidence type="ECO:0000313" key="5">
    <source>
        <dbReference type="Proteomes" id="UP000640333"/>
    </source>
</evidence>
<dbReference type="InterPro" id="IPR001279">
    <property type="entry name" value="Metallo-B-lactamas"/>
</dbReference>
<dbReference type="InterPro" id="IPR050855">
    <property type="entry name" value="NDM-1-like"/>
</dbReference>
<keyword evidence="5" id="KW-1185">Reference proteome</keyword>
<dbReference type="PANTHER" id="PTHR42951:SF4">
    <property type="entry name" value="ACYL-COENZYME A THIOESTERASE MBLAC2"/>
    <property type="match status" value="1"/>
</dbReference>
<sequence length="324" mass="35514">MFNLKRGARGVLLAAAATAVLSMPAMAASPADKYPESQLYSKPVKIAEDVWSSIGATQYYSYENGGHNNNLSFVIGEKGVLVVNGGAAYLLAKALHEEIKQITDKPVIYVVDENGQSHAILGNGYWKEQGATIIAHAEALEEVEEKGLSGLETLQGILKEQAKGTELVEIDETFDEEMELDLGGITVKLIHFGPAHSVGDISVYIPERNVVLAGDMAFQQRMLPVFPDTDTAAWLETWHESFAPFANDKIIVPGHGEATDFETVDKWTRGYLEYVRAKVAVLLEDGGTLEDAYKIDQSPYAHLDTFKELSAKNAGRIFEAMEFE</sequence>
<dbReference type="InterPro" id="IPR036866">
    <property type="entry name" value="RibonucZ/Hydroxyglut_hydro"/>
</dbReference>
<dbReference type="RefSeq" id="WP_193955329.1">
    <property type="nucleotide sequence ID" value="NZ_JADEYS010000031.1"/>
</dbReference>
<dbReference type="AlphaFoldDB" id="A0A8J7FHV0"/>
<dbReference type="GO" id="GO:0017001">
    <property type="term" value="P:antibiotic catabolic process"/>
    <property type="evidence" value="ECO:0007669"/>
    <property type="project" value="UniProtKB-ARBA"/>
</dbReference>
<evidence type="ECO:0000259" key="3">
    <source>
        <dbReference type="SMART" id="SM00849"/>
    </source>
</evidence>
<dbReference type="CDD" id="cd16282">
    <property type="entry name" value="metallo-hydrolase-like_MBL-fold"/>
    <property type="match status" value="1"/>
</dbReference>
<feature type="chain" id="PRO_5035189410" evidence="2">
    <location>
        <begin position="28"/>
        <end position="324"/>
    </location>
</feature>
<dbReference type="SMART" id="SM00849">
    <property type="entry name" value="Lactamase_B"/>
    <property type="match status" value="1"/>
</dbReference>
<evidence type="ECO:0000256" key="2">
    <source>
        <dbReference type="SAM" id="SignalP"/>
    </source>
</evidence>
<dbReference type="SUPFAM" id="SSF56281">
    <property type="entry name" value="Metallo-hydrolase/oxidoreductase"/>
    <property type="match status" value="1"/>
</dbReference>
<reference evidence="4" key="1">
    <citation type="submission" date="2020-10" db="EMBL/GenBank/DDBJ databases">
        <title>Bacterium isolated from coastal waters sediment.</title>
        <authorList>
            <person name="Chen R.-J."/>
            <person name="Lu D.-C."/>
            <person name="Zhu K.-L."/>
            <person name="Du Z.-J."/>
        </authorList>
    </citation>
    <scope>NUCLEOTIDE SEQUENCE</scope>
    <source>
        <strain evidence="4">N1Y112</strain>
    </source>
</reference>
<proteinExistence type="inferred from homology"/>
<keyword evidence="2" id="KW-0732">Signal</keyword>